<dbReference type="EMBL" id="NEDP02002474">
    <property type="protein sequence ID" value="OWF50770.1"/>
    <property type="molecule type" value="Genomic_DNA"/>
</dbReference>
<evidence type="ECO:0000313" key="6">
    <source>
        <dbReference type="Proteomes" id="UP000242188"/>
    </source>
</evidence>
<comment type="similarity">
    <text evidence="1">Belongs to the patched family.</text>
</comment>
<sequence>MVCWKVYNKVERVIGNFFARYGELVGTYPWTVLTVSVLVSGLLGIGLVNLTFESDVEKVYTPSDSQASQDRSTIKNIFDDDSGANFYSQSLVEANLFGTVIFESKNASNLLTVPYIHEIQSIYDQAITNVLGNRMNYSQLCAVRGSKCVVDGDIIFSANFGQLLVRGNITYPLLGNISLESIFGDVIIQRGVLQSAKFIKLVFNLRQDTTDSRDNSKLWEKDFVSHLQNIQSTLLDVTYAHSKSLDEELTSNISGDILFVSLTFTLMIVYATFVSMKCDCLLDRQNLGRAGVTTTGLGILASFGLVSACGVEFVDIVGVMPFLVLGIGIDDMFILLAGLAEAPLNETPAKRVAETMRTSGVAITITSLTDIIAFSVGASSVFPGVRNFCIYTGIAVLFCYLNFVTFFIACIAINERRVSAEKHCCLCCHTIEMKDKMGAASRLRRFCCGGTALTSVSDMQSLLERLPGQILIKFITLTPVKIITLISFAVYLGVAIWGATNFKQGLDTTNLVSDDSYYFTYNLQNRKHFLQRIPVSFVIDGTLDYSKVSTVNSIDSLMTHVQNDKTVGNNNLVISWFDSFRSSPVYNNTSESQFVTNLKLFLDSNEEFKNDVRFDSTSLRIRASRVYVLTNNLVDSTEQGDFMLRMRSLTEDSSLHVIAYSPSFIFYEQYVAILPSTLQTVGIAVAVIFVVTALFMPSPLLILYVTVSMVMIMTGIFGFMYFWDLTLSSITMIHVIMSVGFSVDFSAHICHAFMTVEGSTRDEKVKNAILRSGGPIWNGAISSIIGIIMLVFSKSYIFRSFFRVMLLVILFGVGHATFFLPVVLSLIGPMENTKSDSKSVSDMASMSSRLGHSNPGLHTDEENKSPKQISLQV</sequence>
<dbReference type="InterPro" id="IPR053958">
    <property type="entry name" value="HMGCR/SNAP/NPC1-like_SSD"/>
</dbReference>
<organism evidence="5 6">
    <name type="scientific">Mizuhopecten yessoensis</name>
    <name type="common">Japanese scallop</name>
    <name type="synonym">Patinopecten yessoensis</name>
    <dbReference type="NCBI Taxonomy" id="6573"/>
    <lineage>
        <taxon>Eukaryota</taxon>
        <taxon>Metazoa</taxon>
        <taxon>Spiralia</taxon>
        <taxon>Lophotrochozoa</taxon>
        <taxon>Mollusca</taxon>
        <taxon>Bivalvia</taxon>
        <taxon>Autobranchia</taxon>
        <taxon>Pteriomorphia</taxon>
        <taxon>Pectinida</taxon>
        <taxon>Pectinoidea</taxon>
        <taxon>Pectinidae</taxon>
        <taxon>Mizuhopecten</taxon>
    </lineage>
</organism>
<dbReference type="PANTHER" id="PTHR10796:SF92">
    <property type="entry name" value="PATCHED-RELATED, ISOFORM A"/>
    <property type="match status" value="1"/>
</dbReference>
<feature type="transmembrane region" description="Helical" evidence="3">
    <location>
        <begin position="670"/>
        <end position="695"/>
    </location>
</feature>
<feature type="transmembrane region" description="Helical" evidence="3">
    <location>
        <begin position="388"/>
        <end position="413"/>
    </location>
</feature>
<keyword evidence="3" id="KW-0472">Membrane</keyword>
<gene>
    <name evidence="5" type="ORF">KP79_PYT18185</name>
</gene>
<keyword evidence="3" id="KW-1133">Transmembrane helix</keyword>
<comment type="caution">
    <text evidence="5">The sequence shown here is derived from an EMBL/GenBank/DDBJ whole genome shotgun (WGS) entry which is preliminary data.</text>
</comment>
<feature type="transmembrane region" description="Helical" evidence="3">
    <location>
        <begin position="287"/>
        <end position="306"/>
    </location>
</feature>
<dbReference type="OrthoDB" id="6510177at2759"/>
<evidence type="ECO:0000256" key="1">
    <source>
        <dbReference type="ARBA" id="ARBA00005585"/>
    </source>
</evidence>
<dbReference type="PROSITE" id="PS50156">
    <property type="entry name" value="SSD"/>
    <property type="match status" value="1"/>
</dbReference>
<dbReference type="GO" id="GO:0016020">
    <property type="term" value="C:membrane"/>
    <property type="evidence" value="ECO:0007669"/>
    <property type="project" value="TreeGrafter"/>
</dbReference>
<name>A0A210QPV2_MIZYE</name>
<protein>
    <submittedName>
        <fullName evidence="5">Patched domain-containing protein 3</fullName>
    </submittedName>
</protein>
<evidence type="ECO:0000259" key="4">
    <source>
        <dbReference type="PROSITE" id="PS50156"/>
    </source>
</evidence>
<feature type="transmembrane region" description="Helical" evidence="3">
    <location>
        <begin position="361"/>
        <end position="382"/>
    </location>
</feature>
<feature type="transmembrane region" description="Helical" evidence="3">
    <location>
        <begin position="257"/>
        <end position="275"/>
    </location>
</feature>
<feature type="transmembrane region" description="Helical" evidence="3">
    <location>
        <begin position="804"/>
        <end position="827"/>
    </location>
</feature>
<dbReference type="AlphaFoldDB" id="A0A210QPV2"/>
<feature type="region of interest" description="Disordered" evidence="2">
    <location>
        <begin position="833"/>
        <end position="873"/>
    </location>
</feature>
<dbReference type="Proteomes" id="UP000242188">
    <property type="component" value="Unassembled WGS sequence"/>
</dbReference>
<dbReference type="SUPFAM" id="SSF82866">
    <property type="entry name" value="Multidrug efflux transporter AcrB transmembrane domain"/>
    <property type="match status" value="2"/>
</dbReference>
<feature type="transmembrane region" description="Helical" evidence="3">
    <location>
        <begin position="701"/>
        <end position="723"/>
    </location>
</feature>
<keyword evidence="3" id="KW-0812">Transmembrane</keyword>
<feature type="transmembrane region" description="Helical" evidence="3">
    <location>
        <begin position="735"/>
        <end position="754"/>
    </location>
</feature>
<evidence type="ECO:0000313" key="5">
    <source>
        <dbReference type="EMBL" id="OWF50770.1"/>
    </source>
</evidence>
<reference evidence="5 6" key="1">
    <citation type="journal article" date="2017" name="Nat. Ecol. Evol.">
        <title>Scallop genome provides insights into evolution of bilaterian karyotype and development.</title>
        <authorList>
            <person name="Wang S."/>
            <person name="Zhang J."/>
            <person name="Jiao W."/>
            <person name="Li J."/>
            <person name="Xun X."/>
            <person name="Sun Y."/>
            <person name="Guo X."/>
            <person name="Huan P."/>
            <person name="Dong B."/>
            <person name="Zhang L."/>
            <person name="Hu X."/>
            <person name="Sun X."/>
            <person name="Wang J."/>
            <person name="Zhao C."/>
            <person name="Wang Y."/>
            <person name="Wang D."/>
            <person name="Huang X."/>
            <person name="Wang R."/>
            <person name="Lv J."/>
            <person name="Li Y."/>
            <person name="Zhang Z."/>
            <person name="Liu B."/>
            <person name="Lu W."/>
            <person name="Hui Y."/>
            <person name="Liang J."/>
            <person name="Zhou Z."/>
            <person name="Hou R."/>
            <person name="Li X."/>
            <person name="Liu Y."/>
            <person name="Li H."/>
            <person name="Ning X."/>
            <person name="Lin Y."/>
            <person name="Zhao L."/>
            <person name="Xing Q."/>
            <person name="Dou J."/>
            <person name="Li Y."/>
            <person name="Mao J."/>
            <person name="Guo H."/>
            <person name="Dou H."/>
            <person name="Li T."/>
            <person name="Mu C."/>
            <person name="Jiang W."/>
            <person name="Fu Q."/>
            <person name="Fu X."/>
            <person name="Miao Y."/>
            <person name="Liu J."/>
            <person name="Yu Q."/>
            <person name="Li R."/>
            <person name="Liao H."/>
            <person name="Li X."/>
            <person name="Kong Y."/>
            <person name="Jiang Z."/>
            <person name="Chourrout D."/>
            <person name="Li R."/>
            <person name="Bao Z."/>
        </authorList>
    </citation>
    <scope>NUCLEOTIDE SEQUENCE [LARGE SCALE GENOMIC DNA]</scope>
    <source>
        <strain evidence="5 6">PY_sf001</strain>
    </source>
</reference>
<feature type="transmembrane region" description="Helical" evidence="3">
    <location>
        <begin position="774"/>
        <end position="792"/>
    </location>
</feature>
<evidence type="ECO:0000256" key="2">
    <source>
        <dbReference type="SAM" id="MobiDB-lite"/>
    </source>
</evidence>
<dbReference type="PANTHER" id="PTHR10796">
    <property type="entry name" value="PATCHED-RELATED"/>
    <property type="match status" value="1"/>
</dbReference>
<keyword evidence="6" id="KW-1185">Reference proteome</keyword>
<evidence type="ECO:0000256" key="3">
    <source>
        <dbReference type="SAM" id="Phobius"/>
    </source>
</evidence>
<feature type="transmembrane region" description="Helical" evidence="3">
    <location>
        <begin position="318"/>
        <end position="340"/>
    </location>
</feature>
<proteinExistence type="inferred from homology"/>
<dbReference type="Pfam" id="PF12349">
    <property type="entry name" value="Sterol-sensing"/>
    <property type="match status" value="1"/>
</dbReference>
<dbReference type="InterPro" id="IPR000731">
    <property type="entry name" value="SSD"/>
</dbReference>
<accession>A0A210QPV2</accession>
<feature type="domain" description="SSD" evidence="4">
    <location>
        <begin position="256"/>
        <end position="413"/>
    </location>
</feature>
<dbReference type="Gene3D" id="1.20.1640.10">
    <property type="entry name" value="Multidrug efflux transporter AcrB transmembrane domain"/>
    <property type="match status" value="2"/>
</dbReference>
<dbReference type="InterPro" id="IPR051697">
    <property type="entry name" value="Patched_domain-protein"/>
</dbReference>